<dbReference type="InterPro" id="IPR018537">
    <property type="entry name" value="Peptidoglycan-bd_3"/>
</dbReference>
<feature type="domain" description="Peptidoglycan binding" evidence="2">
    <location>
        <begin position="97"/>
        <end position="159"/>
    </location>
</feature>
<proteinExistence type="predicted"/>
<dbReference type="InterPro" id="IPR008565">
    <property type="entry name" value="TtsA-like_GH18_dom"/>
</dbReference>
<gene>
    <name evidence="3" type="ORF">HJG44_09610</name>
</gene>
<dbReference type="InterPro" id="IPR023346">
    <property type="entry name" value="Lysozyme-like_dom_sf"/>
</dbReference>
<sequence>MAADTFDRALALVLELEGGFANHPNDPGGATNLGITRATLAKARGRPVTVAEVKALTRAEAGSIYRRLYWKAVRGDELPAGLDLAVFDFAVNSGPGRAIRTLQTVLGTAPDGRIGPVTLAAARAAVPSYAIRALTRERLRFLRTLSTWPVFGRGWTSRTTRVEAAALAAAARAPAGPIAAIADLQPREENQTMTDTKSMLASRTVWANVVGLGSLALGALGVQTGSLDQSGLAEALSQIVAGLSFLASTYFRLRATSQIAPTAK</sequence>
<keyword evidence="4" id="KW-1185">Reference proteome</keyword>
<comment type="caution">
    <text evidence="3">The sequence shown here is derived from an EMBL/GenBank/DDBJ whole genome shotgun (WGS) entry which is preliminary data.</text>
</comment>
<keyword evidence="3" id="KW-0378">Hydrolase</keyword>
<name>A0A849I8A4_9HYPH</name>
<dbReference type="Gene3D" id="1.20.141.10">
    <property type="entry name" value="Chitosanase, subunit A, domain 1"/>
    <property type="match status" value="1"/>
</dbReference>
<evidence type="ECO:0000313" key="3">
    <source>
        <dbReference type="EMBL" id="NNM72639.1"/>
    </source>
</evidence>
<reference evidence="3 4" key="1">
    <citation type="submission" date="2020-04" db="EMBL/GenBank/DDBJ databases">
        <title>Enterovirga sp. isolate from soil.</title>
        <authorList>
            <person name="Chea S."/>
            <person name="Kim D.-U."/>
        </authorList>
    </citation>
    <scope>NUCLEOTIDE SEQUENCE [LARGE SCALE GENOMIC DNA]</scope>
    <source>
        <strain evidence="3 4">DB1703</strain>
    </source>
</reference>
<dbReference type="SUPFAM" id="SSF53955">
    <property type="entry name" value="Lysozyme-like"/>
    <property type="match status" value="1"/>
</dbReference>
<dbReference type="Pfam" id="PF09374">
    <property type="entry name" value="PG_binding_3"/>
    <property type="match status" value="1"/>
</dbReference>
<evidence type="ECO:0000313" key="4">
    <source>
        <dbReference type="Proteomes" id="UP000564885"/>
    </source>
</evidence>
<evidence type="ECO:0000259" key="1">
    <source>
        <dbReference type="Pfam" id="PF05838"/>
    </source>
</evidence>
<feature type="domain" description="TtsA-like Glycoside hydrolase family 108" evidence="1">
    <location>
        <begin position="11"/>
        <end position="94"/>
    </location>
</feature>
<organism evidence="3 4">
    <name type="scientific">Enterovirga aerilata</name>
    <dbReference type="NCBI Taxonomy" id="2730920"/>
    <lineage>
        <taxon>Bacteria</taxon>
        <taxon>Pseudomonadati</taxon>
        <taxon>Pseudomonadota</taxon>
        <taxon>Alphaproteobacteria</taxon>
        <taxon>Hyphomicrobiales</taxon>
        <taxon>Methylobacteriaceae</taxon>
        <taxon>Enterovirga</taxon>
    </lineage>
</organism>
<dbReference type="Proteomes" id="UP000564885">
    <property type="component" value="Unassembled WGS sequence"/>
</dbReference>
<dbReference type="EMBL" id="JABEPP010000002">
    <property type="protein sequence ID" value="NNM72639.1"/>
    <property type="molecule type" value="Genomic_DNA"/>
</dbReference>
<dbReference type="RefSeq" id="WP_171218095.1">
    <property type="nucleotide sequence ID" value="NZ_JABEPP010000002.1"/>
</dbReference>
<accession>A0A849I8A4</accession>
<dbReference type="GO" id="GO:0016787">
    <property type="term" value="F:hydrolase activity"/>
    <property type="evidence" value="ECO:0007669"/>
    <property type="project" value="UniProtKB-KW"/>
</dbReference>
<protein>
    <submittedName>
        <fullName evidence="3">Glycoside hydrolase family 108 protein</fullName>
    </submittedName>
</protein>
<dbReference type="CDD" id="cd13926">
    <property type="entry name" value="N-acetylmuramidase_GH108"/>
    <property type="match status" value="1"/>
</dbReference>
<dbReference type="Pfam" id="PF05838">
    <property type="entry name" value="Glyco_hydro_108"/>
    <property type="match status" value="1"/>
</dbReference>
<evidence type="ECO:0000259" key="2">
    <source>
        <dbReference type="Pfam" id="PF09374"/>
    </source>
</evidence>
<dbReference type="AlphaFoldDB" id="A0A849I8A4"/>